<evidence type="ECO:0000313" key="2">
    <source>
        <dbReference type="EMBL" id="KAA1110395.1"/>
    </source>
</evidence>
<dbReference type="Proteomes" id="UP000324748">
    <property type="component" value="Unassembled WGS sequence"/>
</dbReference>
<protein>
    <submittedName>
        <fullName evidence="2">Uncharacterized protein</fullName>
    </submittedName>
</protein>
<reference evidence="2 3" key="1">
    <citation type="submission" date="2019-05" db="EMBL/GenBank/DDBJ databases">
        <title>Emergence of the Ug99 lineage of the wheat stem rust pathogen through somatic hybridization.</title>
        <authorList>
            <person name="Li F."/>
            <person name="Upadhyaya N.M."/>
            <person name="Sperschneider J."/>
            <person name="Matny O."/>
            <person name="Nguyen-Phuc H."/>
            <person name="Mago R."/>
            <person name="Raley C."/>
            <person name="Miller M.E."/>
            <person name="Silverstein K.A.T."/>
            <person name="Henningsen E."/>
            <person name="Hirsch C.D."/>
            <person name="Visser B."/>
            <person name="Pretorius Z.A."/>
            <person name="Steffenson B.J."/>
            <person name="Schwessinger B."/>
            <person name="Dodds P.N."/>
            <person name="Figueroa M."/>
        </authorList>
    </citation>
    <scope>NUCLEOTIDE SEQUENCE [LARGE SCALE GENOMIC DNA]</scope>
    <source>
        <strain evidence="2">21-0</strain>
    </source>
</reference>
<accession>A0A5B0QBB6</accession>
<proteinExistence type="predicted"/>
<evidence type="ECO:0000313" key="3">
    <source>
        <dbReference type="Proteomes" id="UP000324748"/>
    </source>
</evidence>
<gene>
    <name evidence="2" type="ORF">PGT21_020284</name>
</gene>
<keyword evidence="3" id="KW-1185">Reference proteome</keyword>
<dbReference type="EMBL" id="VSWC01000027">
    <property type="protein sequence ID" value="KAA1110395.1"/>
    <property type="molecule type" value="Genomic_DNA"/>
</dbReference>
<feature type="signal peptide" evidence="1">
    <location>
        <begin position="1"/>
        <end position="23"/>
    </location>
</feature>
<evidence type="ECO:0000256" key="1">
    <source>
        <dbReference type="SAM" id="SignalP"/>
    </source>
</evidence>
<sequence>MLSLGLYNSLIILLIGTFKLAGCAPDDYSLTPIFDCSKVGRITREKCCFHGQYTSAGKYGQSATISAPGIRIII</sequence>
<keyword evidence="1" id="KW-0732">Signal</keyword>
<feature type="chain" id="PRO_5022721430" evidence="1">
    <location>
        <begin position="24"/>
        <end position="74"/>
    </location>
</feature>
<name>A0A5B0QBB6_PUCGR</name>
<organism evidence="2 3">
    <name type="scientific">Puccinia graminis f. sp. tritici</name>
    <dbReference type="NCBI Taxonomy" id="56615"/>
    <lineage>
        <taxon>Eukaryota</taxon>
        <taxon>Fungi</taxon>
        <taxon>Dikarya</taxon>
        <taxon>Basidiomycota</taxon>
        <taxon>Pucciniomycotina</taxon>
        <taxon>Pucciniomycetes</taxon>
        <taxon>Pucciniales</taxon>
        <taxon>Pucciniaceae</taxon>
        <taxon>Puccinia</taxon>
    </lineage>
</organism>
<dbReference type="AlphaFoldDB" id="A0A5B0QBB6"/>
<comment type="caution">
    <text evidence="2">The sequence shown here is derived from an EMBL/GenBank/DDBJ whole genome shotgun (WGS) entry which is preliminary data.</text>
</comment>